<dbReference type="GeneID" id="40474630"/>
<sequence length="219" mass="24798">MTRVHLWYTLPTKDYPKGAVVSSLSDTVETYTESVEEDDEEDFNELLKGIISRAFEYGVKYGLAVNGRELIAPACGNLIDFFEDVALSIVYAGGGKDSIIELMSLPVEVNPLRNNPVTRNMSIEEVFFPEGPLKLFFGTFDPIKFVLYRKHSKILEIESPDNGVTVRVGVEEYVEGIREDLIRGVHEVEEALKTFTPLRALYPKIQWVKVVARYALSTW</sequence>
<gene>
    <name evidence="1" type="ORF">FH039_05560</name>
</gene>
<dbReference type="Proteomes" id="UP000306007">
    <property type="component" value="Chromosome"/>
</dbReference>
<dbReference type="KEGG" id="tic:FH039_05560"/>
<evidence type="ECO:0000313" key="1">
    <source>
        <dbReference type="EMBL" id="QDA31170.1"/>
    </source>
</evidence>
<dbReference type="AlphaFoldDB" id="A0A4Y5SMH5"/>
<evidence type="ECO:0000313" key="2">
    <source>
        <dbReference type="Proteomes" id="UP000306007"/>
    </source>
</evidence>
<name>A0A4Y5SMH5_9EURY</name>
<proteinExistence type="predicted"/>
<organism evidence="1 2">
    <name type="scientific">Thermococcus indicus</name>
    <dbReference type="NCBI Taxonomy" id="2586643"/>
    <lineage>
        <taxon>Archaea</taxon>
        <taxon>Methanobacteriati</taxon>
        <taxon>Methanobacteriota</taxon>
        <taxon>Thermococci</taxon>
        <taxon>Thermococcales</taxon>
        <taxon>Thermococcaceae</taxon>
        <taxon>Thermococcus</taxon>
    </lineage>
</organism>
<reference evidence="1 2" key="1">
    <citation type="submission" date="2019-06" db="EMBL/GenBank/DDBJ databases">
        <title>Thermococcus indicus sp. nov., a Fe(III)-reducing hyperthermophilic archaeon isolated from the Onnuri vent field of the Central Indian Ocean ridge.</title>
        <authorList>
            <person name="Lim J.K."/>
            <person name="Kim Y.J."/>
            <person name="Kwon K.K."/>
        </authorList>
    </citation>
    <scope>NUCLEOTIDE SEQUENCE [LARGE SCALE GENOMIC DNA]</scope>
    <source>
        <strain evidence="1 2">IOH1</strain>
    </source>
</reference>
<dbReference type="OrthoDB" id="95934at2157"/>
<keyword evidence="2" id="KW-1185">Reference proteome</keyword>
<protein>
    <submittedName>
        <fullName evidence="1">Uncharacterized protein</fullName>
    </submittedName>
</protein>
<accession>A0A4Y5SMH5</accession>
<dbReference type="RefSeq" id="WP_139680519.1">
    <property type="nucleotide sequence ID" value="NZ_CP040846.1"/>
</dbReference>
<dbReference type="EMBL" id="CP040846">
    <property type="protein sequence ID" value="QDA31170.1"/>
    <property type="molecule type" value="Genomic_DNA"/>
</dbReference>